<protein>
    <recommendedName>
        <fullName evidence="3">DUF5643 domain-containing protein</fullName>
    </recommendedName>
</protein>
<proteinExistence type="predicted"/>
<accession>A0ABT7L4A7</accession>
<dbReference type="Proteomes" id="UP001235343">
    <property type="component" value="Unassembled WGS sequence"/>
</dbReference>
<gene>
    <name evidence="1" type="ORF">QQS35_09620</name>
</gene>
<reference evidence="1 2" key="1">
    <citation type="submission" date="2023-06" db="EMBL/GenBank/DDBJ databases">
        <title>Aquibacillus rhizosphaerae LR5S19.</title>
        <authorList>
            <person name="Sun J.-Q."/>
        </authorList>
    </citation>
    <scope>NUCLEOTIDE SEQUENCE [LARGE SCALE GENOMIC DNA]</scope>
    <source>
        <strain evidence="1 2">LR5S19</strain>
    </source>
</reference>
<evidence type="ECO:0008006" key="3">
    <source>
        <dbReference type="Google" id="ProtNLM"/>
    </source>
</evidence>
<keyword evidence="2" id="KW-1185">Reference proteome</keyword>
<sequence length="359" mass="41602">MLADAFQTYIFFEIEDLEENRLFTIGTSPSISMGDKSLGYVQPDRSLTDVSAIGANKLRGKIAMEPLKEDKAEIDLEIKELIEIVKSKTGELGTEKTGQKSVQGNWSFTVPIEKQEIIKKEIGFDTVMEGHPITFDTLIIAPTVTFLMYNHMVNEDHRDNVFLFNALKTEKQTYELENSSAYPNESNIGREWHSQYTAFKTMYYNIQDSFNLNLAIIQEQIPVDQEFSIDPHKAFPQTYEFLGTKLVVNKSEEEKKLLFEINYNDNRIFEQLDIELYFQSGISRSYYETAGVYVNERGEVQNQETLNDIGGKDKIRFYPTEIEFHLENEEPILPTGFKIHTYQVTKFLDEQVHLELKKK</sequence>
<evidence type="ECO:0000313" key="2">
    <source>
        <dbReference type="Proteomes" id="UP001235343"/>
    </source>
</evidence>
<evidence type="ECO:0000313" key="1">
    <source>
        <dbReference type="EMBL" id="MDL4840706.1"/>
    </source>
</evidence>
<name>A0ABT7L4A7_9BACI</name>
<organism evidence="1 2">
    <name type="scientific">Aquibacillus rhizosphaerae</name>
    <dbReference type="NCBI Taxonomy" id="3051431"/>
    <lineage>
        <taxon>Bacteria</taxon>
        <taxon>Bacillati</taxon>
        <taxon>Bacillota</taxon>
        <taxon>Bacilli</taxon>
        <taxon>Bacillales</taxon>
        <taxon>Bacillaceae</taxon>
        <taxon>Aquibacillus</taxon>
    </lineage>
</organism>
<dbReference type="EMBL" id="JASTZU010000034">
    <property type="protein sequence ID" value="MDL4840706.1"/>
    <property type="molecule type" value="Genomic_DNA"/>
</dbReference>
<comment type="caution">
    <text evidence="1">The sequence shown here is derived from an EMBL/GenBank/DDBJ whole genome shotgun (WGS) entry which is preliminary data.</text>
</comment>